<reference evidence="1" key="1">
    <citation type="journal article" date="2019" name="Environ. Microbiol.">
        <title>Fungal ecological strategies reflected in gene transcription - a case study of two litter decomposers.</title>
        <authorList>
            <person name="Barbi F."/>
            <person name="Kohler A."/>
            <person name="Barry K."/>
            <person name="Baskaran P."/>
            <person name="Daum C."/>
            <person name="Fauchery L."/>
            <person name="Ihrmark K."/>
            <person name="Kuo A."/>
            <person name="LaButti K."/>
            <person name="Lipzen A."/>
            <person name="Morin E."/>
            <person name="Grigoriev I.V."/>
            <person name="Henrissat B."/>
            <person name="Lindahl B."/>
            <person name="Martin F."/>
        </authorList>
    </citation>
    <scope>NUCLEOTIDE SEQUENCE</scope>
    <source>
        <strain evidence="1">JB14</strain>
    </source>
</reference>
<sequence>MNCALQLLQKICCLLRPAEKLPTSGIRLHVDLCLSHSEGDDKVSQNSDQRSIN</sequence>
<dbReference type="EMBL" id="ML770528">
    <property type="protein sequence ID" value="KAE9383360.1"/>
    <property type="molecule type" value="Genomic_DNA"/>
</dbReference>
<dbReference type="AlphaFoldDB" id="A0A6A4GD48"/>
<name>A0A6A4GD48_9AGAR</name>
<evidence type="ECO:0000313" key="2">
    <source>
        <dbReference type="Proteomes" id="UP000799118"/>
    </source>
</evidence>
<evidence type="ECO:0000313" key="1">
    <source>
        <dbReference type="EMBL" id="KAE9383360.1"/>
    </source>
</evidence>
<accession>A0A6A4GD48</accession>
<organism evidence="1 2">
    <name type="scientific">Gymnopus androsaceus JB14</name>
    <dbReference type="NCBI Taxonomy" id="1447944"/>
    <lineage>
        <taxon>Eukaryota</taxon>
        <taxon>Fungi</taxon>
        <taxon>Dikarya</taxon>
        <taxon>Basidiomycota</taxon>
        <taxon>Agaricomycotina</taxon>
        <taxon>Agaricomycetes</taxon>
        <taxon>Agaricomycetidae</taxon>
        <taxon>Agaricales</taxon>
        <taxon>Marasmiineae</taxon>
        <taxon>Omphalotaceae</taxon>
        <taxon>Gymnopus</taxon>
    </lineage>
</organism>
<dbReference type="Proteomes" id="UP000799118">
    <property type="component" value="Unassembled WGS sequence"/>
</dbReference>
<keyword evidence="2" id="KW-1185">Reference proteome</keyword>
<gene>
    <name evidence="1" type="ORF">BT96DRAFT_71754</name>
</gene>
<proteinExistence type="predicted"/>
<protein>
    <submittedName>
        <fullName evidence="1">Uncharacterized protein</fullName>
    </submittedName>
</protein>